<feature type="region of interest" description="Disordered" evidence="1">
    <location>
        <begin position="82"/>
        <end position="105"/>
    </location>
</feature>
<name>A0A250WYZ7_9CHLO</name>
<dbReference type="Proteomes" id="UP000232323">
    <property type="component" value="Unassembled WGS sequence"/>
</dbReference>
<sequence>MLNHQAAEFYPSHFQYDDSSLNGYVYTDEFAYISIQDLEEIEACDEWVNLTAHLDELEQDHLIAFALKHAPPEKLQDIRERVMKGGKGKRSKRAHSDQKKVTAGK</sequence>
<keyword evidence="3" id="KW-1185">Reference proteome</keyword>
<reference evidence="2 3" key="1">
    <citation type="submission" date="2017-08" db="EMBL/GenBank/DDBJ databases">
        <title>Acidophilic green algal genome provides insights into adaptation to an acidic environment.</title>
        <authorList>
            <person name="Hirooka S."/>
            <person name="Hirose Y."/>
            <person name="Kanesaki Y."/>
            <person name="Higuchi S."/>
            <person name="Fujiwara T."/>
            <person name="Onuma R."/>
            <person name="Era A."/>
            <person name="Ohbayashi R."/>
            <person name="Uzuka A."/>
            <person name="Nozaki H."/>
            <person name="Yoshikawa H."/>
            <person name="Miyagishima S.Y."/>
        </authorList>
    </citation>
    <scope>NUCLEOTIDE SEQUENCE [LARGE SCALE GENOMIC DNA]</scope>
    <source>
        <strain evidence="2 3">NIES-2499</strain>
    </source>
</reference>
<comment type="caution">
    <text evidence="2">The sequence shown here is derived from an EMBL/GenBank/DDBJ whole genome shotgun (WGS) entry which is preliminary data.</text>
</comment>
<proteinExistence type="predicted"/>
<evidence type="ECO:0000313" key="2">
    <source>
        <dbReference type="EMBL" id="GAX76006.1"/>
    </source>
</evidence>
<gene>
    <name evidence="2" type="ORF">CEUSTIGMA_g3449.t1</name>
</gene>
<dbReference type="EMBL" id="BEGY01000015">
    <property type="protein sequence ID" value="GAX76006.1"/>
    <property type="molecule type" value="Genomic_DNA"/>
</dbReference>
<organism evidence="2 3">
    <name type="scientific">Chlamydomonas eustigma</name>
    <dbReference type="NCBI Taxonomy" id="1157962"/>
    <lineage>
        <taxon>Eukaryota</taxon>
        <taxon>Viridiplantae</taxon>
        <taxon>Chlorophyta</taxon>
        <taxon>core chlorophytes</taxon>
        <taxon>Chlorophyceae</taxon>
        <taxon>CS clade</taxon>
        <taxon>Chlamydomonadales</taxon>
        <taxon>Chlamydomonadaceae</taxon>
        <taxon>Chlamydomonas</taxon>
    </lineage>
</organism>
<dbReference type="OrthoDB" id="10602389at2759"/>
<feature type="compositionally biased region" description="Basic residues" evidence="1">
    <location>
        <begin position="84"/>
        <end position="93"/>
    </location>
</feature>
<evidence type="ECO:0000313" key="3">
    <source>
        <dbReference type="Proteomes" id="UP000232323"/>
    </source>
</evidence>
<protein>
    <submittedName>
        <fullName evidence="2">Uncharacterized protein</fullName>
    </submittedName>
</protein>
<feature type="compositionally biased region" description="Basic and acidic residues" evidence="1">
    <location>
        <begin position="94"/>
        <end position="105"/>
    </location>
</feature>
<evidence type="ECO:0000256" key="1">
    <source>
        <dbReference type="SAM" id="MobiDB-lite"/>
    </source>
</evidence>
<accession>A0A250WYZ7</accession>
<dbReference type="AlphaFoldDB" id="A0A250WYZ7"/>